<evidence type="ECO:0000313" key="6">
    <source>
        <dbReference type="Proteomes" id="UP001595925"/>
    </source>
</evidence>
<dbReference type="Pfam" id="PF15915">
    <property type="entry name" value="BAT"/>
    <property type="match status" value="1"/>
</dbReference>
<keyword evidence="6" id="KW-1185">Reference proteome</keyword>
<dbReference type="PANTHER" id="PTHR34236">
    <property type="entry name" value="DIMETHYL SULFOXIDE REDUCTASE TRANSCRIPTIONAL ACTIVATOR"/>
    <property type="match status" value="1"/>
</dbReference>
<dbReference type="AlphaFoldDB" id="A0ABD5QED6"/>
<dbReference type="InterPro" id="IPR031803">
    <property type="entry name" value="BAT_GAF/HTH-assoc"/>
</dbReference>
<keyword evidence="2" id="KW-0804">Transcription</keyword>
<dbReference type="InterPro" id="IPR007050">
    <property type="entry name" value="HTH_bacterioopsin"/>
</dbReference>
<dbReference type="EMBL" id="JBHSJG010000036">
    <property type="protein sequence ID" value="MFC4987974.1"/>
    <property type="molecule type" value="Genomic_DNA"/>
</dbReference>
<dbReference type="PANTHER" id="PTHR34236:SF1">
    <property type="entry name" value="DIMETHYL SULFOXIDE REDUCTASE TRANSCRIPTIONAL ACTIVATOR"/>
    <property type="match status" value="1"/>
</dbReference>
<dbReference type="RefSeq" id="WP_224826930.1">
    <property type="nucleotide sequence ID" value="NZ_JAIVEF010000001.1"/>
</dbReference>
<feature type="domain" description="Bacterioopsin transcriptional activator GAF and HTH associated" evidence="4">
    <location>
        <begin position="6"/>
        <end position="132"/>
    </location>
</feature>
<name>A0ABD5QED6_9EURY</name>
<dbReference type="Pfam" id="PF04967">
    <property type="entry name" value="HTH_10"/>
    <property type="match status" value="1"/>
</dbReference>
<comment type="caution">
    <text evidence="5">The sequence shown here is derived from an EMBL/GenBank/DDBJ whole genome shotgun (WGS) entry which is preliminary data.</text>
</comment>
<accession>A0ABD5QED6</accession>
<evidence type="ECO:0000259" key="3">
    <source>
        <dbReference type="Pfam" id="PF04967"/>
    </source>
</evidence>
<gene>
    <name evidence="5" type="ORF">ACFPFO_09460</name>
</gene>
<feature type="domain" description="HTH bat-type" evidence="3">
    <location>
        <begin position="153"/>
        <end position="204"/>
    </location>
</feature>
<evidence type="ECO:0000256" key="2">
    <source>
        <dbReference type="ARBA" id="ARBA00023163"/>
    </source>
</evidence>
<evidence type="ECO:0000256" key="1">
    <source>
        <dbReference type="ARBA" id="ARBA00023015"/>
    </source>
</evidence>
<proteinExistence type="predicted"/>
<evidence type="ECO:0000313" key="5">
    <source>
        <dbReference type="EMBL" id="MFC4987974.1"/>
    </source>
</evidence>
<organism evidence="5 6">
    <name type="scientific">Saliphagus infecundisoli</name>
    <dbReference type="NCBI Taxonomy" id="1849069"/>
    <lineage>
        <taxon>Archaea</taxon>
        <taxon>Methanobacteriati</taxon>
        <taxon>Methanobacteriota</taxon>
        <taxon>Stenosarchaea group</taxon>
        <taxon>Halobacteria</taxon>
        <taxon>Halobacteriales</taxon>
        <taxon>Natrialbaceae</taxon>
        <taxon>Saliphagus</taxon>
    </lineage>
</organism>
<sequence>MVEVGLPAEEFALSETTARFDDLEYEIERVVAHGDGRVLPYVWIDGPSVGDVEAALAEDDTVEDFERIADLEEERLYRMDWVARIDTLVRILVEEEGAILSAQGNGDDWTLRILFPSREALSRTHDYCEERGLAMEIHTIYDVNDGRQGRFGLTDSQQDTLLSAFEKGYYEIPREASMDDLAEEMGVSHQALSERIRRGHRMLVENTVIIGDQGSGDDRTSETGKGD</sequence>
<protein>
    <submittedName>
        <fullName evidence="5">Bacterio-opsin activator domain-containing protein</fullName>
    </submittedName>
</protein>
<evidence type="ECO:0000259" key="4">
    <source>
        <dbReference type="Pfam" id="PF15915"/>
    </source>
</evidence>
<dbReference type="Proteomes" id="UP001595925">
    <property type="component" value="Unassembled WGS sequence"/>
</dbReference>
<reference evidence="5 6" key="1">
    <citation type="journal article" date="2019" name="Int. J. Syst. Evol. Microbiol.">
        <title>The Global Catalogue of Microorganisms (GCM) 10K type strain sequencing project: providing services to taxonomists for standard genome sequencing and annotation.</title>
        <authorList>
            <consortium name="The Broad Institute Genomics Platform"/>
            <consortium name="The Broad Institute Genome Sequencing Center for Infectious Disease"/>
            <person name="Wu L."/>
            <person name="Ma J."/>
        </authorList>
    </citation>
    <scope>NUCLEOTIDE SEQUENCE [LARGE SCALE GENOMIC DNA]</scope>
    <source>
        <strain evidence="5 6">CGMCC 1.15824</strain>
    </source>
</reference>
<keyword evidence="1" id="KW-0805">Transcription regulation</keyword>